<organism evidence="4 5">
    <name type="scientific">Saccoglossus kowalevskii</name>
    <name type="common">Acorn worm</name>
    <dbReference type="NCBI Taxonomy" id="10224"/>
    <lineage>
        <taxon>Eukaryota</taxon>
        <taxon>Metazoa</taxon>
        <taxon>Hemichordata</taxon>
        <taxon>Enteropneusta</taxon>
        <taxon>Harrimaniidae</taxon>
        <taxon>Saccoglossus</taxon>
    </lineage>
</organism>
<dbReference type="InterPro" id="IPR002110">
    <property type="entry name" value="Ankyrin_rpt"/>
</dbReference>
<feature type="region of interest" description="Disordered" evidence="2">
    <location>
        <begin position="1"/>
        <end position="37"/>
    </location>
</feature>
<dbReference type="PROSITE" id="PS50245">
    <property type="entry name" value="CAP_GLY_2"/>
    <property type="match status" value="3"/>
</dbReference>
<feature type="repeat" description="ANK" evidence="1">
    <location>
        <begin position="198"/>
        <end position="230"/>
    </location>
</feature>
<dbReference type="PANTHER" id="PTHR18916:SF88">
    <property type="entry name" value="CAP-GLY DOMAIN-CONTAINING PROTEIN"/>
    <property type="match status" value="1"/>
</dbReference>
<dbReference type="SUPFAM" id="SSF48403">
    <property type="entry name" value="Ankyrin repeat"/>
    <property type="match status" value="1"/>
</dbReference>
<gene>
    <name evidence="5" type="primary">LOC100374091</name>
</gene>
<dbReference type="PROSITE" id="PS50297">
    <property type="entry name" value="ANK_REP_REGION"/>
    <property type="match status" value="1"/>
</dbReference>
<evidence type="ECO:0000313" key="5">
    <source>
        <dbReference type="RefSeq" id="XP_006822686.1"/>
    </source>
</evidence>
<dbReference type="InterPro" id="IPR000938">
    <property type="entry name" value="CAP-Gly_domain"/>
</dbReference>
<keyword evidence="4" id="KW-1185">Reference proteome</keyword>
<dbReference type="InterPro" id="IPR036859">
    <property type="entry name" value="CAP-Gly_dom_sf"/>
</dbReference>
<feature type="compositionally biased region" description="Basic and acidic residues" evidence="2">
    <location>
        <begin position="1"/>
        <end position="11"/>
    </location>
</feature>
<dbReference type="Gene3D" id="1.25.40.20">
    <property type="entry name" value="Ankyrin repeat-containing domain"/>
    <property type="match status" value="1"/>
</dbReference>
<evidence type="ECO:0000259" key="3">
    <source>
        <dbReference type="PROSITE" id="PS50245"/>
    </source>
</evidence>
<feature type="region of interest" description="Disordered" evidence="2">
    <location>
        <begin position="356"/>
        <end position="376"/>
    </location>
</feature>
<dbReference type="InterPro" id="IPR036770">
    <property type="entry name" value="Ankyrin_rpt-contain_sf"/>
</dbReference>
<dbReference type="SUPFAM" id="SSF74924">
    <property type="entry name" value="Cap-Gly domain"/>
    <property type="match status" value="3"/>
</dbReference>
<feature type="domain" description="CAP-Gly" evidence="3">
    <location>
        <begin position="312"/>
        <end position="354"/>
    </location>
</feature>
<dbReference type="SMART" id="SM01052">
    <property type="entry name" value="CAP_GLY"/>
    <property type="match status" value="3"/>
</dbReference>
<dbReference type="Pfam" id="PF12796">
    <property type="entry name" value="Ank_2"/>
    <property type="match status" value="1"/>
</dbReference>
<dbReference type="RefSeq" id="XP_006822686.1">
    <property type="nucleotide sequence ID" value="XM_006822623.1"/>
</dbReference>
<keyword evidence="1" id="KW-0040">ANK repeat</keyword>
<dbReference type="PROSITE" id="PS00845">
    <property type="entry name" value="CAP_GLY_1"/>
    <property type="match status" value="3"/>
</dbReference>
<dbReference type="SMART" id="SM00248">
    <property type="entry name" value="ANK"/>
    <property type="match status" value="3"/>
</dbReference>
<name>A0ABM0MRP5_SACKO</name>
<dbReference type="Gene3D" id="2.30.30.190">
    <property type="entry name" value="CAP Gly-rich-like domain"/>
    <property type="match status" value="3"/>
</dbReference>
<dbReference type="GeneID" id="100374091"/>
<evidence type="ECO:0000256" key="2">
    <source>
        <dbReference type="SAM" id="MobiDB-lite"/>
    </source>
</evidence>
<feature type="domain" description="CAP-Gly" evidence="3">
    <location>
        <begin position="572"/>
        <end position="614"/>
    </location>
</feature>
<feature type="compositionally biased region" description="Polar residues" evidence="2">
    <location>
        <begin position="637"/>
        <end position="648"/>
    </location>
</feature>
<feature type="compositionally biased region" description="Polar residues" evidence="2">
    <location>
        <begin position="17"/>
        <end position="33"/>
    </location>
</feature>
<reference evidence="5" key="1">
    <citation type="submission" date="2025-08" db="UniProtKB">
        <authorList>
            <consortium name="RefSeq"/>
        </authorList>
    </citation>
    <scope>IDENTIFICATION</scope>
    <source>
        <tissue evidence="5">Testes</tissue>
    </source>
</reference>
<feature type="region of interest" description="Disordered" evidence="2">
    <location>
        <begin position="629"/>
        <end position="648"/>
    </location>
</feature>
<dbReference type="PROSITE" id="PS50088">
    <property type="entry name" value="ANK_REPEAT"/>
    <property type="match status" value="1"/>
</dbReference>
<protein>
    <submittedName>
        <fullName evidence="5">CAP-Gly domain-containing linker protein 4-like</fullName>
    </submittedName>
</protein>
<dbReference type="Pfam" id="PF01302">
    <property type="entry name" value="CAP_GLY"/>
    <property type="match status" value="3"/>
</dbReference>
<proteinExistence type="predicted"/>
<dbReference type="Proteomes" id="UP000694865">
    <property type="component" value="Unplaced"/>
</dbReference>
<accession>A0ABM0MRP5</accession>
<feature type="domain" description="CAP-Gly" evidence="3">
    <location>
        <begin position="432"/>
        <end position="474"/>
    </location>
</feature>
<evidence type="ECO:0000313" key="4">
    <source>
        <dbReference type="Proteomes" id="UP000694865"/>
    </source>
</evidence>
<dbReference type="PANTHER" id="PTHR18916">
    <property type="entry name" value="DYNACTIN 1-RELATED MICROTUBULE-BINDING"/>
    <property type="match status" value="1"/>
</dbReference>
<sequence>MPVHLEDKMTLEDAGNGTLNHDSSSPSEDSYVQQREKPMVHSVHEAPLCDQCQRLGLTFFDPHCLGGCNRILSDSETSIAQIFAVIRQWVPQTQQNIEMLGYEILKRGAHVDDRDGLTDMTLLMYTCKAGAMGVGDVTAAVNFANLLISKGADVSIRCRWTLMSALHYAVYFDVAPLVRLLLKASKGEDVDSICGEYENGTPLHIAATSCSYEAAKCLLQHGANVNAKDDLGRSPIECIPDSTVVDLNTEMENNAIKLRRMFTSEVNFQIPTYGLVNYDGVPGKVVMASLGLKLGDQVMVGGIKLGTLRYCGTTQFATGQWAGIELDEPEGKNDGSVGGISYFSCPPKHGIFAPLSKISRPGSTSRNSTPRRDSLGNINYGKVKVAHVTARVNTGLRRSPSSQSINSDPGDIETGDRVIVAGQRTGVVRFSGKTNFAPGWWYGIELDKAVGKNDGAVSGERYFTCEPRRGVFAPPSRVKKYFAGSNESLNSLDGSSSVSSRLYGGGQTKRNLEIKKVPRVTSKQKYVKDRSKSVTSFPRTPRITLNTSGEYRLQEGMSVYLNNELGIVRYIGPAHFADGIWLGVELRTAKGKNDGSVQGKKYFSCKPNHGLLVRPGKVTVRGIKGDKLIGDEHKQTSKVTNASFQTDD</sequence>
<evidence type="ECO:0000256" key="1">
    <source>
        <dbReference type="PROSITE-ProRule" id="PRU00023"/>
    </source>
</evidence>